<feature type="transmembrane region" description="Helical" evidence="7">
    <location>
        <begin position="282"/>
        <end position="308"/>
    </location>
</feature>
<evidence type="ECO:0000256" key="8">
    <source>
        <dbReference type="SAM" id="MobiDB-lite"/>
    </source>
</evidence>
<dbReference type="SUPFAM" id="SSF161098">
    <property type="entry name" value="MetI-like"/>
    <property type="match status" value="1"/>
</dbReference>
<dbReference type="Gene3D" id="1.10.3720.10">
    <property type="entry name" value="MetI-like"/>
    <property type="match status" value="1"/>
</dbReference>
<comment type="subcellular location">
    <subcellularLocation>
        <location evidence="1 7">Cell membrane</location>
        <topology evidence="1 7">Multi-pass membrane protein</topology>
    </subcellularLocation>
</comment>
<dbReference type="AlphaFoldDB" id="A0A6V8KR54"/>
<gene>
    <name evidence="10" type="primary">msmF_2</name>
    <name evidence="10" type="ORF">Prum_012750</name>
</gene>
<feature type="transmembrane region" description="Helical" evidence="7">
    <location>
        <begin position="170"/>
        <end position="189"/>
    </location>
</feature>
<dbReference type="CDD" id="cd06261">
    <property type="entry name" value="TM_PBP2"/>
    <property type="match status" value="1"/>
</dbReference>
<evidence type="ECO:0000313" key="11">
    <source>
        <dbReference type="Proteomes" id="UP000482960"/>
    </source>
</evidence>
<evidence type="ECO:0000256" key="2">
    <source>
        <dbReference type="ARBA" id="ARBA00022448"/>
    </source>
</evidence>
<evidence type="ECO:0000313" key="10">
    <source>
        <dbReference type="EMBL" id="GFJ87633.1"/>
    </source>
</evidence>
<dbReference type="InterPro" id="IPR035906">
    <property type="entry name" value="MetI-like_sf"/>
</dbReference>
<dbReference type="PROSITE" id="PS50928">
    <property type="entry name" value="ABC_TM1"/>
    <property type="match status" value="1"/>
</dbReference>
<keyword evidence="6 7" id="KW-0472">Membrane</keyword>
<evidence type="ECO:0000256" key="5">
    <source>
        <dbReference type="ARBA" id="ARBA00022989"/>
    </source>
</evidence>
<dbReference type="Pfam" id="PF00528">
    <property type="entry name" value="BPD_transp_1"/>
    <property type="match status" value="1"/>
</dbReference>
<keyword evidence="4 7" id="KW-0812">Transmembrane</keyword>
<evidence type="ECO:0000256" key="1">
    <source>
        <dbReference type="ARBA" id="ARBA00004651"/>
    </source>
</evidence>
<comment type="similarity">
    <text evidence="7">Belongs to the binding-protein-dependent transport system permease family.</text>
</comment>
<dbReference type="EMBL" id="BLPG01000001">
    <property type="protein sequence ID" value="GFJ87633.1"/>
    <property type="molecule type" value="Genomic_DNA"/>
</dbReference>
<evidence type="ECO:0000256" key="3">
    <source>
        <dbReference type="ARBA" id="ARBA00022475"/>
    </source>
</evidence>
<protein>
    <submittedName>
        <fullName evidence="10">Sugar ABC transporter permease</fullName>
    </submittedName>
</protein>
<organism evidence="10 11">
    <name type="scientific">Phytohabitans rumicis</name>
    <dbReference type="NCBI Taxonomy" id="1076125"/>
    <lineage>
        <taxon>Bacteria</taxon>
        <taxon>Bacillati</taxon>
        <taxon>Actinomycetota</taxon>
        <taxon>Actinomycetes</taxon>
        <taxon>Micromonosporales</taxon>
        <taxon>Micromonosporaceae</taxon>
    </lineage>
</organism>
<dbReference type="RefSeq" id="WP_173074657.1">
    <property type="nucleotide sequence ID" value="NZ_BAABJB010000066.1"/>
</dbReference>
<name>A0A6V8KR54_9ACTN</name>
<reference evidence="10 11" key="2">
    <citation type="submission" date="2020-03" db="EMBL/GenBank/DDBJ databases">
        <authorList>
            <person name="Ichikawa N."/>
            <person name="Kimura A."/>
            <person name="Kitahashi Y."/>
            <person name="Uohara A."/>
        </authorList>
    </citation>
    <scope>NUCLEOTIDE SEQUENCE [LARGE SCALE GENOMIC DNA]</scope>
    <source>
        <strain evidence="10 11">NBRC 108638</strain>
    </source>
</reference>
<comment type="caution">
    <text evidence="10">The sequence shown here is derived from an EMBL/GenBank/DDBJ whole genome shotgun (WGS) entry which is preliminary data.</text>
</comment>
<dbReference type="Proteomes" id="UP000482960">
    <property type="component" value="Unassembled WGS sequence"/>
</dbReference>
<evidence type="ECO:0000256" key="6">
    <source>
        <dbReference type="ARBA" id="ARBA00023136"/>
    </source>
</evidence>
<dbReference type="InterPro" id="IPR051393">
    <property type="entry name" value="ABC_transporter_permease"/>
</dbReference>
<accession>A0A6V8KR54</accession>
<feature type="transmembrane region" description="Helical" evidence="7">
    <location>
        <begin position="33"/>
        <end position="56"/>
    </location>
</feature>
<feature type="domain" description="ABC transmembrane type-1" evidence="9">
    <location>
        <begin position="93"/>
        <end position="304"/>
    </location>
</feature>
<dbReference type="PANTHER" id="PTHR30193">
    <property type="entry name" value="ABC TRANSPORTER PERMEASE PROTEIN"/>
    <property type="match status" value="1"/>
</dbReference>
<proteinExistence type="inferred from homology"/>
<keyword evidence="5 7" id="KW-1133">Transmembrane helix</keyword>
<dbReference type="GO" id="GO:0005886">
    <property type="term" value="C:plasma membrane"/>
    <property type="evidence" value="ECO:0007669"/>
    <property type="project" value="UniProtKB-SubCell"/>
</dbReference>
<feature type="region of interest" description="Disordered" evidence="8">
    <location>
        <begin position="1"/>
        <end position="28"/>
    </location>
</feature>
<feature type="transmembrane region" description="Helical" evidence="7">
    <location>
        <begin position="232"/>
        <end position="252"/>
    </location>
</feature>
<keyword evidence="2 7" id="KW-0813">Transport</keyword>
<sequence>MTYAPSDTAPAAQGRAEPSLAPRRPRQRKIGQGGWWPFIVPAFALVAAFFTVPFLLNLRFAFTDWSGYSDVISFNGLENFRALISQDILWQAIKVTLLYAVLAMIIQNLFSLSMALVLQRSNRVNGFFRSFFFLPVLVAPVAAGYIWGAILAPQGPLNSFISLFVGGFDYAWLGHGTSALVSLAFVDAWKWSGLITLVYIAGLNNIPESLTEAATVDGANAWQRFWRIRFRLLAPAFTFTVVVTMLGAINAFDLVAATTRGGPGTATMVLNIAMFNQYGSGFFGMASSLSLVVTVLVIVLGLPLIAYLRRREVEA</sequence>
<reference evidence="10 11" key="1">
    <citation type="submission" date="2020-03" db="EMBL/GenBank/DDBJ databases">
        <title>Whole genome shotgun sequence of Phytohabitans rumicis NBRC 108638.</title>
        <authorList>
            <person name="Komaki H."/>
            <person name="Tamura T."/>
        </authorList>
    </citation>
    <scope>NUCLEOTIDE SEQUENCE [LARGE SCALE GENOMIC DNA]</scope>
    <source>
        <strain evidence="10 11">NBRC 108638</strain>
    </source>
</reference>
<keyword evidence="11" id="KW-1185">Reference proteome</keyword>
<feature type="transmembrane region" description="Helical" evidence="7">
    <location>
        <begin position="97"/>
        <end position="118"/>
    </location>
</feature>
<evidence type="ECO:0000256" key="4">
    <source>
        <dbReference type="ARBA" id="ARBA00022692"/>
    </source>
</evidence>
<dbReference type="PANTHER" id="PTHR30193:SF37">
    <property type="entry name" value="INNER MEMBRANE ABC TRANSPORTER PERMEASE PROTEIN YCJO"/>
    <property type="match status" value="1"/>
</dbReference>
<dbReference type="InterPro" id="IPR000515">
    <property type="entry name" value="MetI-like"/>
</dbReference>
<feature type="transmembrane region" description="Helical" evidence="7">
    <location>
        <begin position="130"/>
        <end position="150"/>
    </location>
</feature>
<dbReference type="GO" id="GO:0055085">
    <property type="term" value="P:transmembrane transport"/>
    <property type="evidence" value="ECO:0007669"/>
    <property type="project" value="InterPro"/>
</dbReference>
<evidence type="ECO:0000256" key="7">
    <source>
        <dbReference type="RuleBase" id="RU363032"/>
    </source>
</evidence>
<evidence type="ECO:0000259" key="9">
    <source>
        <dbReference type="PROSITE" id="PS50928"/>
    </source>
</evidence>
<keyword evidence="3" id="KW-1003">Cell membrane</keyword>